<dbReference type="Proteomes" id="UP000799440">
    <property type="component" value="Unassembled WGS sequence"/>
</dbReference>
<feature type="transmembrane region" description="Helical" evidence="1">
    <location>
        <begin position="165"/>
        <end position="185"/>
    </location>
</feature>
<evidence type="ECO:0000313" key="2">
    <source>
        <dbReference type="EMBL" id="KAF2742509.1"/>
    </source>
</evidence>
<evidence type="ECO:0000256" key="1">
    <source>
        <dbReference type="SAM" id="Phobius"/>
    </source>
</evidence>
<feature type="transmembrane region" description="Helical" evidence="1">
    <location>
        <begin position="236"/>
        <end position="255"/>
    </location>
</feature>
<dbReference type="AlphaFoldDB" id="A0A6A6UXL8"/>
<keyword evidence="1" id="KW-0812">Transmembrane</keyword>
<dbReference type="EMBL" id="MU006608">
    <property type="protein sequence ID" value="KAF2742509.1"/>
    <property type="molecule type" value="Genomic_DNA"/>
</dbReference>
<keyword evidence="1" id="KW-0472">Membrane</keyword>
<accession>A0A6A6UXL8</accession>
<protein>
    <submittedName>
        <fullName evidence="2">Uncharacterized protein</fullName>
    </submittedName>
</protein>
<dbReference type="PANTHER" id="PTHR39470">
    <property type="entry name" value="CHROMOSOME 10, WHOLE GENOME SHOTGUN SEQUENCE"/>
    <property type="match status" value="1"/>
</dbReference>
<feature type="transmembrane region" description="Helical" evidence="1">
    <location>
        <begin position="27"/>
        <end position="46"/>
    </location>
</feature>
<name>A0A6A6UXL8_9PLEO</name>
<gene>
    <name evidence="2" type="ORF">M011DRAFT_412584</name>
</gene>
<sequence length="370" mass="41885">MFNVQSIVLMVICYVVLPRLTFLPPHIHSLLVSFGPITLTYCVNAFNKSRAASRSIPTRPTPRRVQYALDILLVSAVVCLALSLPHFSPENVFLKTQSRLQIQANVLFSRLALLRPLTEDDEVLRSKFVNTENKLLYMVFGPDTVINCIWCKGRDDYLMYSLAKILKPHILHLVILGLATSSFVGKETSRFRTQATLAGLALMVTEVLHLATYDMSTIKLAKTVQEIDFVHWRVRVYRFLAFAAVDGVFGLVLWLTSTNRWLAKPPPVAERLEMATREAESSVSSMHALGLLLNSINRDQELRNLREVYWRRESQENAEVLQEEEVVAQINQALSRMNVRDVEKQIEGVIDGLLHDLGNLPGSQPQSSEE</sequence>
<proteinExistence type="predicted"/>
<dbReference type="PANTHER" id="PTHR39470:SF1">
    <property type="entry name" value="CHORISMATE SYNTHASE PROTEIN"/>
    <property type="match status" value="1"/>
</dbReference>
<dbReference type="OrthoDB" id="4218123at2759"/>
<reference evidence="2" key="1">
    <citation type="journal article" date="2020" name="Stud. Mycol.">
        <title>101 Dothideomycetes genomes: a test case for predicting lifestyles and emergence of pathogens.</title>
        <authorList>
            <person name="Haridas S."/>
            <person name="Albert R."/>
            <person name="Binder M."/>
            <person name="Bloem J."/>
            <person name="Labutti K."/>
            <person name="Salamov A."/>
            <person name="Andreopoulos B."/>
            <person name="Baker S."/>
            <person name="Barry K."/>
            <person name="Bills G."/>
            <person name="Bluhm B."/>
            <person name="Cannon C."/>
            <person name="Castanera R."/>
            <person name="Culley D."/>
            <person name="Daum C."/>
            <person name="Ezra D."/>
            <person name="Gonzalez J."/>
            <person name="Henrissat B."/>
            <person name="Kuo A."/>
            <person name="Liang C."/>
            <person name="Lipzen A."/>
            <person name="Lutzoni F."/>
            <person name="Magnuson J."/>
            <person name="Mondo S."/>
            <person name="Nolan M."/>
            <person name="Ohm R."/>
            <person name="Pangilinan J."/>
            <person name="Park H.-J."/>
            <person name="Ramirez L."/>
            <person name="Alfaro M."/>
            <person name="Sun H."/>
            <person name="Tritt A."/>
            <person name="Yoshinaga Y."/>
            <person name="Zwiers L.-H."/>
            <person name="Turgeon B."/>
            <person name="Goodwin S."/>
            <person name="Spatafora J."/>
            <person name="Crous P."/>
            <person name="Grigoriev I."/>
        </authorList>
    </citation>
    <scope>NUCLEOTIDE SEQUENCE</scope>
    <source>
        <strain evidence="2">CBS 119925</strain>
    </source>
</reference>
<evidence type="ECO:0000313" key="3">
    <source>
        <dbReference type="Proteomes" id="UP000799440"/>
    </source>
</evidence>
<feature type="transmembrane region" description="Helical" evidence="1">
    <location>
        <begin position="67"/>
        <end position="87"/>
    </location>
</feature>
<keyword evidence="3" id="KW-1185">Reference proteome</keyword>
<organism evidence="2 3">
    <name type="scientific">Sporormia fimetaria CBS 119925</name>
    <dbReference type="NCBI Taxonomy" id="1340428"/>
    <lineage>
        <taxon>Eukaryota</taxon>
        <taxon>Fungi</taxon>
        <taxon>Dikarya</taxon>
        <taxon>Ascomycota</taxon>
        <taxon>Pezizomycotina</taxon>
        <taxon>Dothideomycetes</taxon>
        <taxon>Pleosporomycetidae</taxon>
        <taxon>Pleosporales</taxon>
        <taxon>Sporormiaceae</taxon>
        <taxon>Sporormia</taxon>
    </lineage>
</organism>
<keyword evidence="1" id="KW-1133">Transmembrane helix</keyword>